<keyword evidence="2" id="KW-0560">Oxidoreductase</keyword>
<protein>
    <submittedName>
        <fullName evidence="5">Uncharacterized protein</fullName>
    </submittedName>
</protein>
<sequence length="220" mass="23415">MKGAIVTGGSSGIGAAVCVELAKRNFRVFILGRNESAMRDLVTKCETSGGKAGYGVGDVGDETDTTRLYTEAKTFLEATPDVLVLSAGIGRFGNIGEVPMKDFDDTYRANVRGVFLWLNKVVPDMRERNSGRIVAVSSIVGMPGMAKPTASVYSSTKAAVQAIFSSLRMELKGTQIKAGTISPGMAKMLTPEDVAEGVMSFVEQSETMNTDNVVLLPQNM</sequence>
<dbReference type="EMBL" id="KQ241741">
    <property type="protein sequence ID" value="KNC84773.1"/>
    <property type="molecule type" value="Genomic_DNA"/>
</dbReference>
<dbReference type="PRINTS" id="PR00081">
    <property type="entry name" value="GDHRDH"/>
</dbReference>
<accession>A0A0L0G947</accession>
<dbReference type="Gene3D" id="3.40.50.720">
    <property type="entry name" value="NAD(P)-binding Rossmann-like Domain"/>
    <property type="match status" value="1"/>
</dbReference>
<proteinExistence type="inferred from homology"/>
<dbReference type="CDD" id="cd05233">
    <property type="entry name" value="SDR_c"/>
    <property type="match status" value="1"/>
</dbReference>
<dbReference type="STRING" id="667725.A0A0L0G947"/>
<dbReference type="PANTHER" id="PTHR44196">
    <property type="entry name" value="DEHYDROGENASE/REDUCTASE SDR FAMILY MEMBER 7B"/>
    <property type="match status" value="1"/>
</dbReference>
<evidence type="ECO:0000313" key="6">
    <source>
        <dbReference type="Proteomes" id="UP000054560"/>
    </source>
</evidence>
<dbReference type="Pfam" id="PF00106">
    <property type="entry name" value="adh_short"/>
    <property type="match status" value="1"/>
</dbReference>
<evidence type="ECO:0000256" key="2">
    <source>
        <dbReference type="ARBA" id="ARBA00023002"/>
    </source>
</evidence>
<dbReference type="PRINTS" id="PR00080">
    <property type="entry name" value="SDRFAMILY"/>
</dbReference>
<dbReference type="Proteomes" id="UP000054560">
    <property type="component" value="Unassembled WGS sequence"/>
</dbReference>
<dbReference type="GeneID" id="25903519"/>
<dbReference type="GO" id="GO:0016491">
    <property type="term" value="F:oxidoreductase activity"/>
    <property type="evidence" value="ECO:0007669"/>
    <property type="project" value="UniProtKB-KW"/>
</dbReference>
<evidence type="ECO:0000256" key="1">
    <source>
        <dbReference type="ARBA" id="ARBA00006484"/>
    </source>
</evidence>
<dbReference type="InterPro" id="IPR002347">
    <property type="entry name" value="SDR_fam"/>
</dbReference>
<keyword evidence="6" id="KW-1185">Reference proteome</keyword>
<dbReference type="OrthoDB" id="1933717at2759"/>
<comment type="similarity">
    <text evidence="1 4">Belongs to the short-chain dehydrogenases/reductases (SDR) family.</text>
</comment>
<reference evidence="5 6" key="1">
    <citation type="submission" date="2011-02" db="EMBL/GenBank/DDBJ databases">
        <title>The Genome Sequence of Sphaeroforma arctica JP610.</title>
        <authorList>
            <consortium name="The Broad Institute Genome Sequencing Platform"/>
            <person name="Russ C."/>
            <person name="Cuomo C."/>
            <person name="Young S.K."/>
            <person name="Zeng Q."/>
            <person name="Gargeya S."/>
            <person name="Alvarado L."/>
            <person name="Berlin A."/>
            <person name="Chapman S.B."/>
            <person name="Chen Z."/>
            <person name="Freedman E."/>
            <person name="Gellesch M."/>
            <person name="Goldberg J."/>
            <person name="Griggs A."/>
            <person name="Gujja S."/>
            <person name="Heilman E."/>
            <person name="Heiman D."/>
            <person name="Howarth C."/>
            <person name="Mehta T."/>
            <person name="Neiman D."/>
            <person name="Pearson M."/>
            <person name="Roberts A."/>
            <person name="Saif S."/>
            <person name="Shea T."/>
            <person name="Shenoy N."/>
            <person name="Sisk P."/>
            <person name="Stolte C."/>
            <person name="Sykes S."/>
            <person name="White J."/>
            <person name="Yandava C."/>
            <person name="Burger G."/>
            <person name="Gray M.W."/>
            <person name="Holland P.W.H."/>
            <person name="King N."/>
            <person name="Lang F.B.F."/>
            <person name="Roger A.J."/>
            <person name="Ruiz-Trillo I."/>
            <person name="Haas B."/>
            <person name="Nusbaum C."/>
            <person name="Birren B."/>
        </authorList>
    </citation>
    <scope>NUCLEOTIDE SEQUENCE [LARGE SCALE GENOMIC DNA]</scope>
    <source>
        <strain evidence="5 6">JP610</strain>
    </source>
</reference>
<evidence type="ECO:0000256" key="3">
    <source>
        <dbReference type="ARBA" id="ARBA00037096"/>
    </source>
</evidence>
<dbReference type="InterPro" id="IPR020904">
    <property type="entry name" value="Sc_DH/Rdtase_CS"/>
</dbReference>
<dbReference type="GO" id="GO:0016020">
    <property type="term" value="C:membrane"/>
    <property type="evidence" value="ECO:0007669"/>
    <property type="project" value="TreeGrafter"/>
</dbReference>
<dbReference type="InterPro" id="IPR036291">
    <property type="entry name" value="NAD(P)-bd_dom_sf"/>
</dbReference>
<organism evidence="5 6">
    <name type="scientific">Sphaeroforma arctica JP610</name>
    <dbReference type="NCBI Taxonomy" id="667725"/>
    <lineage>
        <taxon>Eukaryota</taxon>
        <taxon>Ichthyosporea</taxon>
        <taxon>Ichthyophonida</taxon>
        <taxon>Sphaeroforma</taxon>
    </lineage>
</organism>
<comment type="function">
    <text evidence="3">Putative oxidoreductase.</text>
</comment>
<dbReference type="SUPFAM" id="SSF51735">
    <property type="entry name" value="NAD(P)-binding Rossmann-fold domains"/>
    <property type="match status" value="1"/>
</dbReference>
<dbReference type="PROSITE" id="PS00061">
    <property type="entry name" value="ADH_SHORT"/>
    <property type="match status" value="1"/>
</dbReference>
<gene>
    <name evidence="5" type="ORF">SARC_03015</name>
</gene>
<dbReference type="PANTHER" id="PTHR44196:SF1">
    <property type="entry name" value="DEHYDROGENASE_REDUCTASE SDR FAMILY MEMBER 7B"/>
    <property type="match status" value="1"/>
</dbReference>
<evidence type="ECO:0000313" key="5">
    <source>
        <dbReference type="EMBL" id="KNC84773.1"/>
    </source>
</evidence>
<dbReference type="AlphaFoldDB" id="A0A0L0G947"/>
<name>A0A0L0G947_9EUKA</name>
<dbReference type="RefSeq" id="XP_014158675.1">
    <property type="nucleotide sequence ID" value="XM_014303200.1"/>
</dbReference>
<evidence type="ECO:0000256" key="4">
    <source>
        <dbReference type="RuleBase" id="RU000363"/>
    </source>
</evidence>
<dbReference type="eggNOG" id="KOG0725">
    <property type="taxonomic scope" value="Eukaryota"/>
</dbReference>